<dbReference type="SUPFAM" id="SSF46785">
    <property type="entry name" value="Winged helix' DNA-binding domain"/>
    <property type="match status" value="1"/>
</dbReference>
<comment type="caution">
    <text evidence="1">The sequence shown here is derived from an EMBL/GenBank/DDBJ whole genome shotgun (WGS) entry which is preliminary data.</text>
</comment>
<dbReference type="EMBL" id="JBHSZQ010000009">
    <property type="protein sequence ID" value="MFC7125786.1"/>
    <property type="molecule type" value="Genomic_DNA"/>
</dbReference>
<name>A0ABD5X3I5_9EURY</name>
<evidence type="ECO:0000313" key="2">
    <source>
        <dbReference type="Proteomes" id="UP001596414"/>
    </source>
</evidence>
<protein>
    <submittedName>
        <fullName evidence="1">MarR family transcriptional regulator</fullName>
    </submittedName>
</protein>
<gene>
    <name evidence="1" type="ORF">ACFQJ7_07000</name>
</gene>
<organism evidence="1 2">
    <name type="scientific">Halovenus rubra</name>
    <dbReference type="NCBI Taxonomy" id="869890"/>
    <lineage>
        <taxon>Archaea</taxon>
        <taxon>Methanobacteriati</taxon>
        <taxon>Methanobacteriota</taxon>
        <taxon>Stenosarchaea group</taxon>
        <taxon>Halobacteria</taxon>
        <taxon>Halobacteriales</taxon>
        <taxon>Haloarculaceae</taxon>
        <taxon>Halovenus</taxon>
    </lineage>
</organism>
<dbReference type="InterPro" id="IPR036390">
    <property type="entry name" value="WH_DNA-bd_sf"/>
</dbReference>
<dbReference type="RefSeq" id="WP_267638712.1">
    <property type="nucleotide sequence ID" value="NZ_JAODIY010000018.1"/>
</dbReference>
<proteinExistence type="predicted"/>
<sequence>MSPPSDTHDADIDLIPGTPKSDIVAFLYRNPGNRFSADNIREQLDIPHRMVSTTLTRLINGGLIGETGDRYYHALDYRDDLRHYVESLNQLKTMFDDKNYDEHINRDDPQLEDIDEQELTADLAELEAEFDKE</sequence>
<dbReference type="AlphaFoldDB" id="A0ABD5X3I5"/>
<dbReference type="Proteomes" id="UP001596414">
    <property type="component" value="Unassembled WGS sequence"/>
</dbReference>
<accession>A0ABD5X3I5</accession>
<evidence type="ECO:0000313" key="1">
    <source>
        <dbReference type="EMBL" id="MFC7125786.1"/>
    </source>
</evidence>
<reference evidence="1 2" key="1">
    <citation type="journal article" date="2014" name="Int. J. Syst. Evol. Microbiol.">
        <title>Complete genome sequence of Corynebacterium casei LMG S-19264T (=DSM 44701T), isolated from a smear-ripened cheese.</title>
        <authorList>
            <consortium name="US DOE Joint Genome Institute (JGI-PGF)"/>
            <person name="Walter F."/>
            <person name="Albersmeier A."/>
            <person name="Kalinowski J."/>
            <person name="Ruckert C."/>
        </authorList>
    </citation>
    <scope>NUCLEOTIDE SEQUENCE [LARGE SCALE GENOMIC DNA]</scope>
    <source>
        <strain evidence="1 2">CGMCC 4.7215</strain>
    </source>
</reference>